<evidence type="ECO:0000259" key="7">
    <source>
        <dbReference type="Pfam" id="PF00892"/>
    </source>
</evidence>
<feature type="transmembrane region" description="Helical" evidence="6">
    <location>
        <begin position="109"/>
        <end position="126"/>
    </location>
</feature>
<dbReference type="SUPFAM" id="SSF103481">
    <property type="entry name" value="Multidrug resistance efflux transporter EmrE"/>
    <property type="match status" value="2"/>
</dbReference>
<comment type="subcellular location">
    <subcellularLocation>
        <location evidence="1">Membrane</location>
        <topology evidence="1">Multi-pass membrane protein</topology>
    </subcellularLocation>
</comment>
<evidence type="ECO:0000313" key="9">
    <source>
        <dbReference type="Proteomes" id="UP000551327"/>
    </source>
</evidence>
<feature type="transmembrane region" description="Helical" evidence="6">
    <location>
        <begin position="248"/>
        <end position="266"/>
    </location>
</feature>
<organism evidence="8 9">
    <name type="scientific">Novosphingobium piscinae</name>
    <dbReference type="NCBI Taxonomy" id="1507448"/>
    <lineage>
        <taxon>Bacteria</taxon>
        <taxon>Pseudomonadati</taxon>
        <taxon>Pseudomonadota</taxon>
        <taxon>Alphaproteobacteria</taxon>
        <taxon>Sphingomonadales</taxon>
        <taxon>Sphingomonadaceae</taxon>
        <taxon>Novosphingobium</taxon>
    </lineage>
</organism>
<evidence type="ECO:0000256" key="2">
    <source>
        <dbReference type="ARBA" id="ARBA00009853"/>
    </source>
</evidence>
<evidence type="ECO:0000256" key="1">
    <source>
        <dbReference type="ARBA" id="ARBA00004141"/>
    </source>
</evidence>
<proteinExistence type="inferred from homology"/>
<keyword evidence="5 6" id="KW-0472">Membrane</keyword>
<reference evidence="8 9" key="1">
    <citation type="submission" date="2020-08" db="EMBL/GenBank/DDBJ databases">
        <title>The genome sequence of type strain Novosphingobium piscinae KCTC 42194.</title>
        <authorList>
            <person name="Liu Y."/>
        </authorList>
    </citation>
    <scope>NUCLEOTIDE SEQUENCE [LARGE SCALE GENOMIC DNA]</scope>
    <source>
        <strain evidence="8 9">KCTC 42194</strain>
    </source>
</reference>
<feature type="transmembrane region" description="Helical" evidence="6">
    <location>
        <begin position="25"/>
        <end position="42"/>
    </location>
</feature>
<accession>A0A7X1FYI4</accession>
<keyword evidence="4 6" id="KW-1133">Transmembrane helix</keyword>
<dbReference type="InterPro" id="IPR037185">
    <property type="entry name" value="EmrE-like"/>
</dbReference>
<dbReference type="EMBL" id="JACLAX010000004">
    <property type="protein sequence ID" value="MBC2668672.1"/>
    <property type="molecule type" value="Genomic_DNA"/>
</dbReference>
<feature type="transmembrane region" description="Helical" evidence="6">
    <location>
        <begin position="62"/>
        <end position="79"/>
    </location>
</feature>
<protein>
    <submittedName>
        <fullName evidence="8">DMT family transporter</fullName>
    </submittedName>
</protein>
<feature type="domain" description="EamA" evidence="7">
    <location>
        <begin position="2"/>
        <end position="125"/>
    </location>
</feature>
<sequence>MVAMSVMLLFSKLTGDYGLALPEALFWRQLLPAIGILAWLAARGQLSRLRTERFWIHARRAFIGTVGMFGTLGVVRILPLAEATILGFTTPMFAVVLAALFLRETVGPWRWSAVAVGLVGVMVIVGPDRAHLPLNGVVVGLFAAFSVALVSIQLRDLGRTEEPLRVVFYFSLLGALLLLPAALVTGRAHSQVQWLLLAGLGATGIVTQLLLTAALRYGSVASVIVMDYSQLIWSTLWGYLIWRQLPPATSWLGAPLIIAAGLIIAWREHVLHRRSVLDPATAPNAD</sequence>
<evidence type="ECO:0000256" key="4">
    <source>
        <dbReference type="ARBA" id="ARBA00022989"/>
    </source>
</evidence>
<gene>
    <name evidence="8" type="ORF">H7F53_05925</name>
</gene>
<dbReference type="PANTHER" id="PTHR22911:SF6">
    <property type="entry name" value="SOLUTE CARRIER FAMILY 35 MEMBER G1"/>
    <property type="match status" value="1"/>
</dbReference>
<dbReference type="GO" id="GO:0016020">
    <property type="term" value="C:membrane"/>
    <property type="evidence" value="ECO:0007669"/>
    <property type="project" value="UniProtKB-SubCell"/>
</dbReference>
<feature type="transmembrane region" description="Helical" evidence="6">
    <location>
        <begin position="192"/>
        <end position="211"/>
    </location>
</feature>
<name>A0A7X1FYI4_9SPHN</name>
<dbReference type="InterPro" id="IPR000620">
    <property type="entry name" value="EamA_dom"/>
</dbReference>
<evidence type="ECO:0000256" key="5">
    <source>
        <dbReference type="ARBA" id="ARBA00023136"/>
    </source>
</evidence>
<evidence type="ECO:0000256" key="3">
    <source>
        <dbReference type="ARBA" id="ARBA00022692"/>
    </source>
</evidence>
<keyword evidence="9" id="KW-1185">Reference proteome</keyword>
<feature type="transmembrane region" description="Helical" evidence="6">
    <location>
        <begin position="223"/>
        <end position="242"/>
    </location>
</feature>
<feature type="transmembrane region" description="Helical" evidence="6">
    <location>
        <begin position="132"/>
        <end position="154"/>
    </location>
</feature>
<feature type="transmembrane region" description="Helical" evidence="6">
    <location>
        <begin position="166"/>
        <end position="186"/>
    </location>
</feature>
<comment type="caution">
    <text evidence="8">The sequence shown here is derived from an EMBL/GenBank/DDBJ whole genome shotgun (WGS) entry which is preliminary data.</text>
</comment>
<feature type="domain" description="EamA" evidence="7">
    <location>
        <begin position="135"/>
        <end position="264"/>
    </location>
</feature>
<dbReference type="Proteomes" id="UP000551327">
    <property type="component" value="Unassembled WGS sequence"/>
</dbReference>
<evidence type="ECO:0000313" key="8">
    <source>
        <dbReference type="EMBL" id="MBC2668672.1"/>
    </source>
</evidence>
<comment type="similarity">
    <text evidence="2">Belongs to the drug/metabolite transporter (DMT) superfamily. 10 TMS drug/metabolite exporter (DME) (TC 2.A.7.3) family.</text>
</comment>
<evidence type="ECO:0000256" key="6">
    <source>
        <dbReference type="SAM" id="Phobius"/>
    </source>
</evidence>
<dbReference type="PANTHER" id="PTHR22911">
    <property type="entry name" value="ACYL-MALONYL CONDENSING ENZYME-RELATED"/>
    <property type="match status" value="1"/>
</dbReference>
<dbReference type="AlphaFoldDB" id="A0A7X1FYI4"/>
<feature type="transmembrane region" description="Helical" evidence="6">
    <location>
        <begin position="85"/>
        <end position="102"/>
    </location>
</feature>
<keyword evidence="3 6" id="KW-0812">Transmembrane</keyword>
<dbReference type="Pfam" id="PF00892">
    <property type="entry name" value="EamA"/>
    <property type="match status" value="2"/>
</dbReference>